<dbReference type="EMBL" id="OW240915">
    <property type="protein sequence ID" value="CAH2282630.1"/>
    <property type="molecule type" value="Genomic_DNA"/>
</dbReference>
<name>A0AAD1RW58_PELCU</name>
<proteinExistence type="predicted"/>
<dbReference type="AlphaFoldDB" id="A0AAD1RW58"/>
<keyword evidence="3" id="KW-1185">Reference proteome</keyword>
<feature type="region of interest" description="Disordered" evidence="1">
    <location>
        <begin position="1"/>
        <end position="32"/>
    </location>
</feature>
<organism evidence="2 3">
    <name type="scientific">Pelobates cultripes</name>
    <name type="common">Western spadefoot toad</name>
    <dbReference type="NCBI Taxonomy" id="61616"/>
    <lineage>
        <taxon>Eukaryota</taxon>
        <taxon>Metazoa</taxon>
        <taxon>Chordata</taxon>
        <taxon>Craniata</taxon>
        <taxon>Vertebrata</taxon>
        <taxon>Euteleostomi</taxon>
        <taxon>Amphibia</taxon>
        <taxon>Batrachia</taxon>
        <taxon>Anura</taxon>
        <taxon>Pelobatoidea</taxon>
        <taxon>Pelobatidae</taxon>
        <taxon>Pelobates</taxon>
    </lineage>
</organism>
<evidence type="ECO:0000256" key="1">
    <source>
        <dbReference type="SAM" id="MobiDB-lite"/>
    </source>
</evidence>
<protein>
    <submittedName>
        <fullName evidence="2">Uncharacterized protein</fullName>
    </submittedName>
</protein>
<accession>A0AAD1RW58</accession>
<gene>
    <name evidence="2" type="ORF">PECUL_23A047955</name>
</gene>
<reference evidence="2" key="1">
    <citation type="submission" date="2022-03" db="EMBL/GenBank/DDBJ databases">
        <authorList>
            <person name="Alioto T."/>
            <person name="Alioto T."/>
            <person name="Gomez Garrido J."/>
        </authorList>
    </citation>
    <scope>NUCLEOTIDE SEQUENCE</scope>
</reference>
<dbReference type="Proteomes" id="UP001295444">
    <property type="component" value="Chromosome 04"/>
</dbReference>
<evidence type="ECO:0000313" key="2">
    <source>
        <dbReference type="EMBL" id="CAH2282630.1"/>
    </source>
</evidence>
<evidence type="ECO:0000313" key="3">
    <source>
        <dbReference type="Proteomes" id="UP001295444"/>
    </source>
</evidence>
<dbReference type="Gene3D" id="1.20.5.340">
    <property type="match status" value="1"/>
</dbReference>
<sequence length="110" mass="12025">MRAAMRAAMQDGAGESVAGSPSTPPDEPQITDCLTKGHFEQAIEAMSAKLIQTWQSTADQIKKEVRDLSVRTSSVEAQCQDLSAAQTEMSGHIQALKHKVEKMETRMADY</sequence>